<organism evidence="6 7">
    <name type="scientific">Sediminivirga luteola</name>
    <dbReference type="NCBI Taxonomy" id="1774748"/>
    <lineage>
        <taxon>Bacteria</taxon>
        <taxon>Bacillati</taxon>
        <taxon>Actinomycetota</taxon>
        <taxon>Actinomycetes</taxon>
        <taxon>Micrococcales</taxon>
        <taxon>Brevibacteriaceae</taxon>
        <taxon>Sediminivirga</taxon>
    </lineage>
</organism>
<proteinExistence type="predicted"/>
<dbReference type="EMBL" id="BMFY01000021">
    <property type="protein sequence ID" value="GGA27623.1"/>
    <property type="molecule type" value="Genomic_DNA"/>
</dbReference>
<keyword evidence="1" id="KW-0805">Transcription regulation</keyword>
<evidence type="ECO:0000256" key="4">
    <source>
        <dbReference type="PROSITE-ProRule" id="PRU00335"/>
    </source>
</evidence>
<dbReference type="Proteomes" id="UP000616114">
    <property type="component" value="Unassembled WGS sequence"/>
</dbReference>
<dbReference type="InterPro" id="IPR050109">
    <property type="entry name" value="HTH-type_TetR-like_transc_reg"/>
</dbReference>
<evidence type="ECO:0000256" key="2">
    <source>
        <dbReference type="ARBA" id="ARBA00023125"/>
    </source>
</evidence>
<dbReference type="PROSITE" id="PS50977">
    <property type="entry name" value="HTH_TETR_2"/>
    <property type="match status" value="1"/>
</dbReference>
<keyword evidence="3" id="KW-0804">Transcription</keyword>
<sequence length="193" mass="21017">MPELSTTAERTRRSILMAAVEVLGVNPGAPLAEVAQRAGVSRSTFHRYFADRSALKAAVDELAQQEWVQAVQNARLDDGTGLEAYRRLCGRLMESLPVLVWWMSAAGSGAAEAQESSWDEQNALIAAAIQRGHEDGSIDRALSVEWISSLIWSTLYAVHFIPPESRTGLSPFEAREQAMRTLLKGVAAEPPAV</sequence>
<dbReference type="PANTHER" id="PTHR30055">
    <property type="entry name" value="HTH-TYPE TRANSCRIPTIONAL REGULATOR RUTR"/>
    <property type="match status" value="1"/>
</dbReference>
<keyword evidence="7" id="KW-1185">Reference proteome</keyword>
<evidence type="ECO:0000313" key="7">
    <source>
        <dbReference type="Proteomes" id="UP000616114"/>
    </source>
</evidence>
<dbReference type="InterPro" id="IPR009057">
    <property type="entry name" value="Homeodomain-like_sf"/>
</dbReference>
<dbReference type="PANTHER" id="PTHR30055:SF234">
    <property type="entry name" value="HTH-TYPE TRANSCRIPTIONAL REGULATOR BETI"/>
    <property type="match status" value="1"/>
</dbReference>
<protein>
    <submittedName>
        <fullName evidence="6">TetR family transcriptional regulator</fullName>
    </submittedName>
</protein>
<gene>
    <name evidence="6" type="ORF">GCM10011333_33000</name>
</gene>
<feature type="DNA-binding region" description="H-T-H motif" evidence="4">
    <location>
        <begin position="30"/>
        <end position="49"/>
    </location>
</feature>
<evidence type="ECO:0000256" key="3">
    <source>
        <dbReference type="ARBA" id="ARBA00023163"/>
    </source>
</evidence>
<evidence type="ECO:0000259" key="5">
    <source>
        <dbReference type="PROSITE" id="PS50977"/>
    </source>
</evidence>
<accession>A0A8J2XML6</accession>
<name>A0A8J2XML6_9MICO</name>
<dbReference type="GO" id="GO:0000976">
    <property type="term" value="F:transcription cis-regulatory region binding"/>
    <property type="evidence" value="ECO:0007669"/>
    <property type="project" value="TreeGrafter"/>
</dbReference>
<dbReference type="SUPFAM" id="SSF48498">
    <property type="entry name" value="Tetracyclin repressor-like, C-terminal domain"/>
    <property type="match status" value="1"/>
</dbReference>
<dbReference type="InterPro" id="IPR001647">
    <property type="entry name" value="HTH_TetR"/>
</dbReference>
<comment type="caution">
    <text evidence="6">The sequence shown here is derived from an EMBL/GenBank/DDBJ whole genome shotgun (WGS) entry which is preliminary data.</text>
</comment>
<keyword evidence="2 4" id="KW-0238">DNA-binding</keyword>
<dbReference type="Pfam" id="PF00440">
    <property type="entry name" value="TetR_N"/>
    <property type="match status" value="1"/>
</dbReference>
<dbReference type="InterPro" id="IPR036271">
    <property type="entry name" value="Tet_transcr_reg_TetR-rel_C_sf"/>
</dbReference>
<reference evidence="6" key="1">
    <citation type="journal article" date="2014" name="Int. J. Syst. Evol. Microbiol.">
        <title>Complete genome sequence of Corynebacterium casei LMG S-19264T (=DSM 44701T), isolated from a smear-ripened cheese.</title>
        <authorList>
            <consortium name="US DOE Joint Genome Institute (JGI-PGF)"/>
            <person name="Walter F."/>
            <person name="Albersmeier A."/>
            <person name="Kalinowski J."/>
            <person name="Ruckert C."/>
        </authorList>
    </citation>
    <scope>NUCLEOTIDE SEQUENCE</scope>
    <source>
        <strain evidence="6">CGMCC 1.12785</strain>
    </source>
</reference>
<evidence type="ECO:0000256" key="1">
    <source>
        <dbReference type="ARBA" id="ARBA00023015"/>
    </source>
</evidence>
<dbReference type="GO" id="GO:0003700">
    <property type="term" value="F:DNA-binding transcription factor activity"/>
    <property type="evidence" value="ECO:0007669"/>
    <property type="project" value="TreeGrafter"/>
</dbReference>
<dbReference type="Gene3D" id="1.10.357.10">
    <property type="entry name" value="Tetracycline Repressor, domain 2"/>
    <property type="match status" value="1"/>
</dbReference>
<dbReference type="SUPFAM" id="SSF46689">
    <property type="entry name" value="Homeodomain-like"/>
    <property type="match status" value="1"/>
</dbReference>
<evidence type="ECO:0000313" key="6">
    <source>
        <dbReference type="EMBL" id="GGA27623.1"/>
    </source>
</evidence>
<feature type="domain" description="HTH tetR-type" evidence="5">
    <location>
        <begin position="9"/>
        <end position="67"/>
    </location>
</feature>
<dbReference type="AlphaFoldDB" id="A0A8J2XML6"/>
<reference evidence="6" key="2">
    <citation type="submission" date="2020-09" db="EMBL/GenBank/DDBJ databases">
        <authorList>
            <person name="Sun Q."/>
            <person name="Zhou Y."/>
        </authorList>
    </citation>
    <scope>NUCLEOTIDE SEQUENCE</scope>
    <source>
        <strain evidence="6">CGMCC 1.12785</strain>
    </source>
</reference>
<dbReference type="RefSeq" id="WP_188551972.1">
    <property type="nucleotide sequence ID" value="NZ_BMFY01000021.1"/>
</dbReference>